<evidence type="ECO:0000256" key="16">
    <source>
        <dbReference type="NCBIfam" id="TIGR00593"/>
    </source>
</evidence>
<dbReference type="Pfam" id="PF02739">
    <property type="entry name" value="5_3_exonuc_N"/>
    <property type="match status" value="1"/>
</dbReference>
<keyword evidence="10 17" id="KW-0378">Hydrolase</keyword>
<evidence type="ECO:0000256" key="7">
    <source>
        <dbReference type="ARBA" id="ARBA00022705"/>
    </source>
</evidence>
<dbReference type="RefSeq" id="WP_237464129.1">
    <property type="nucleotide sequence ID" value="NZ_CAKLDI010000001.1"/>
</dbReference>
<evidence type="ECO:0000256" key="11">
    <source>
        <dbReference type="ARBA" id="ARBA00022839"/>
    </source>
</evidence>
<keyword evidence="5 17" id="KW-0808">Transferase</keyword>
<comment type="function">
    <text evidence="17">In addition to polymerase activity, this DNA polymerase exhibits 3'-5' and 5'-3' exonuclease activity.</text>
</comment>
<dbReference type="SMART" id="SM00475">
    <property type="entry name" value="53EXOc"/>
    <property type="match status" value="1"/>
</dbReference>
<dbReference type="Pfam" id="PF01612">
    <property type="entry name" value="DNA_pol_A_exo1"/>
    <property type="match status" value="1"/>
</dbReference>
<dbReference type="InterPro" id="IPR019760">
    <property type="entry name" value="DNA-dir_DNA_pol_A_CS"/>
</dbReference>
<accession>A0ABN8DQP4</accession>
<evidence type="ECO:0000256" key="14">
    <source>
        <dbReference type="ARBA" id="ARBA00023204"/>
    </source>
</evidence>
<dbReference type="Gene3D" id="3.40.50.1010">
    <property type="entry name" value="5'-nuclease"/>
    <property type="match status" value="1"/>
</dbReference>
<dbReference type="Proteomes" id="UP000838672">
    <property type="component" value="Unassembled WGS sequence"/>
</dbReference>
<evidence type="ECO:0000256" key="3">
    <source>
        <dbReference type="ARBA" id="ARBA00012417"/>
    </source>
</evidence>
<keyword evidence="22" id="KW-1185">Reference proteome</keyword>
<dbReference type="SMART" id="SM00279">
    <property type="entry name" value="HhH2"/>
    <property type="match status" value="1"/>
</dbReference>
<dbReference type="CDD" id="cd09898">
    <property type="entry name" value="H3TH_53EXO"/>
    <property type="match status" value="1"/>
</dbReference>
<dbReference type="SUPFAM" id="SSF47807">
    <property type="entry name" value="5' to 3' exonuclease, C-terminal subdomain"/>
    <property type="match status" value="1"/>
</dbReference>
<keyword evidence="7 17" id="KW-0235">DNA replication</keyword>
<dbReference type="CDD" id="cd09859">
    <property type="entry name" value="PIN_53EXO"/>
    <property type="match status" value="1"/>
</dbReference>
<reference evidence="21" key="1">
    <citation type="submission" date="2021-11" db="EMBL/GenBank/DDBJ databases">
        <authorList>
            <person name="Rodrigo-Torres L."/>
            <person name="Arahal R. D."/>
            <person name="Lucena T."/>
        </authorList>
    </citation>
    <scope>NUCLEOTIDE SEQUENCE</scope>
    <source>
        <strain evidence="21">CECT 7929</strain>
    </source>
</reference>
<dbReference type="SMART" id="SM00474">
    <property type="entry name" value="35EXOc"/>
    <property type="match status" value="1"/>
</dbReference>
<evidence type="ECO:0000256" key="17">
    <source>
        <dbReference type="RuleBase" id="RU004460"/>
    </source>
</evidence>
<keyword evidence="11 17" id="KW-0269">Exonuclease</keyword>
<dbReference type="GO" id="GO:0003887">
    <property type="term" value="F:DNA-directed DNA polymerase activity"/>
    <property type="evidence" value="ECO:0007669"/>
    <property type="project" value="UniProtKB-EC"/>
</dbReference>
<dbReference type="PRINTS" id="PR00868">
    <property type="entry name" value="DNAPOLI"/>
</dbReference>
<dbReference type="InterPro" id="IPR002421">
    <property type="entry name" value="5-3_exonuclease"/>
</dbReference>
<dbReference type="CDD" id="cd06139">
    <property type="entry name" value="DNA_polA_I_Ecoli_like_exo"/>
    <property type="match status" value="1"/>
</dbReference>
<proteinExistence type="inferred from homology"/>
<dbReference type="PROSITE" id="PS00447">
    <property type="entry name" value="DNA_POLYMERASE_A"/>
    <property type="match status" value="1"/>
</dbReference>
<comment type="subunit">
    <text evidence="2">Single-chain monomer with multiple functions.</text>
</comment>
<dbReference type="InterPro" id="IPR002562">
    <property type="entry name" value="3'-5'_exonuclease_dom"/>
</dbReference>
<keyword evidence="6 17" id="KW-0548">Nucleotidyltransferase</keyword>
<dbReference type="InterPro" id="IPR020045">
    <property type="entry name" value="DNA_polI_H3TH"/>
</dbReference>
<dbReference type="Gene3D" id="1.10.150.20">
    <property type="entry name" value="5' to 3' exonuclease, C-terminal subdomain"/>
    <property type="match status" value="2"/>
</dbReference>
<dbReference type="SUPFAM" id="SSF56672">
    <property type="entry name" value="DNA/RNA polymerases"/>
    <property type="match status" value="1"/>
</dbReference>
<dbReference type="PANTHER" id="PTHR10133:SF27">
    <property type="entry name" value="DNA POLYMERASE NU"/>
    <property type="match status" value="1"/>
</dbReference>
<keyword evidence="13 17" id="KW-0238">DNA-binding</keyword>
<dbReference type="InterPro" id="IPR018320">
    <property type="entry name" value="DNA_polymerase_1"/>
</dbReference>
<evidence type="ECO:0000256" key="12">
    <source>
        <dbReference type="ARBA" id="ARBA00022932"/>
    </source>
</evidence>
<organism evidence="21 22">
    <name type="scientific">Vibrio stylophorae</name>
    <dbReference type="NCBI Taxonomy" id="659351"/>
    <lineage>
        <taxon>Bacteria</taxon>
        <taxon>Pseudomonadati</taxon>
        <taxon>Pseudomonadota</taxon>
        <taxon>Gammaproteobacteria</taxon>
        <taxon>Vibrionales</taxon>
        <taxon>Vibrionaceae</taxon>
        <taxon>Vibrio</taxon>
    </lineage>
</organism>
<evidence type="ECO:0000259" key="18">
    <source>
        <dbReference type="SMART" id="SM00474"/>
    </source>
</evidence>
<dbReference type="SUPFAM" id="SSF88723">
    <property type="entry name" value="PIN domain-like"/>
    <property type="match status" value="1"/>
</dbReference>
<dbReference type="InterPro" id="IPR008918">
    <property type="entry name" value="HhH2"/>
</dbReference>
<dbReference type="NCBIfam" id="TIGR00593">
    <property type="entry name" value="pola"/>
    <property type="match status" value="1"/>
</dbReference>
<protein>
    <recommendedName>
        <fullName evidence="4 16">DNA polymerase I</fullName>
        <ecNumber evidence="3 16">2.7.7.7</ecNumber>
    </recommendedName>
</protein>
<dbReference type="InterPro" id="IPR036397">
    <property type="entry name" value="RNaseH_sf"/>
</dbReference>
<dbReference type="Gene3D" id="3.30.70.370">
    <property type="match status" value="1"/>
</dbReference>
<dbReference type="PANTHER" id="PTHR10133">
    <property type="entry name" value="DNA POLYMERASE I"/>
    <property type="match status" value="1"/>
</dbReference>
<evidence type="ECO:0000313" key="22">
    <source>
        <dbReference type="Proteomes" id="UP000838672"/>
    </source>
</evidence>
<dbReference type="InterPro" id="IPR002298">
    <property type="entry name" value="DNA_polymerase_A"/>
</dbReference>
<keyword evidence="14 17" id="KW-0234">DNA repair</keyword>
<evidence type="ECO:0000256" key="5">
    <source>
        <dbReference type="ARBA" id="ARBA00022679"/>
    </source>
</evidence>
<dbReference type="EMBL" id="CAKLDI010000001">
    <property type="protein sequence ID" value="CAH0532312.1"/>
    <property type="molecule type" value="Genomic_DNA"/>
</dbReference>
<dbReference type="Pfam" id="PF00476">
    <property type="entry name" value="DNA_pol_A"/>
    <property type="match status" value="1"/>
</dbReference>
<dbReference type="InterPro" id="IPR001098">
    <property type="entry name" value="DNA-dir_DNA_pol_A_palm_dom"/>
</dbReference>
<gene>
    <name evidence="17 21" type="primary">polA</name>
    <name evidence="21" type="ORF">VST7929_00128</name>
</gene>
<evidence type="ECO:0000256" key="13">
    <source>
        <dbReference type="ARBA" id="ARBA00023125"/>
    </source>
</evidence>
<comment type="catalytic activity">
    <reaction evidence="15 17">
        <text>DNA(n) + a 2'-deoxyribonucleoside 5'-triphosphate = DNA(n+1) + diphosphate</text>
        <dbReference type="Rhea" id="RHEA:22508"/>
        <dbReference type="Rhea" id="RHEA-COMP:17339"/>
        <dbReference type="Rhea" id="RHEA-COMP:17340"/>
        <dbReference type="ChEBI" id="CHEBI:33019"/>
        <dbReference type="ChEBI" id="CHEBI:61560"/>
        <dbReference type="ChEBI" id="CHEBI:173112"/>
        <dbReference type="EC" id="2.7.7.7"/>
    </reaction>
</comment>
<dbReference type="Gene3D" id="1.20.1060.10">
    <property type="entry name" value="Taq DNA Polymerase, Chain T, domain 4"/>
    <property type="match status" value="1"/>
</dbReference>
<evidence type="ECO:0000256" key="4">
    <source>
        <dbReference type="ARBA" id="ARBA00020311"/>
    </source>
</evidence>
<evidence type="ECO:0000259" key="19">
    <source>
        <dbReference type="SMART" id="SM00475"/>
    </source>
</evidence>
<dbReference type="NCBIfam" id="NF004397">
    <property type="entry name" value="PRK05755.1"/>
    <property type="match status" value="1"/>
</dbReference>
<evidence type="ECO:0000256" key="1">
    <source>
        <dbReference type="ARBA" id="ARBA00007705"/>
    </source>
</evidence>
<name>A0ABN8DQP4_9VIBR</name>
<dbReference type="EC" id="2.7.7.7" evidence="3 16"/>
<dbReference type="InterPro" id="IPR012337">
    <property type="entry name" value="RNaseH-like_sf"/>
</dbReference>
<sequence>MATLPDQPLVLIDGSSYLYRAYHAAPNFTNGQGEPTGAVYGVVNMIRSLQKQVKTDKIAVIFDAKGKTFRDEIYADYKANRPPMPDDLRCQVEPLHRIIRAMGLPLLAIEGVEADDVIGTLATQASAQGQAVLISTGDKDMAQLVNEHVTLINTMTNVIMDPQGVVDKFEIGPELIIDYLALMGDKVDNIPGVPGVGEKTAKALLQGLGGLDSIYAQLDQIATLNFRGARTMAKKLEEHREGAYLSYLLATIKTDVALPLSLDELVLSPANNAELVELYQQQNFKRWLDELQNGGVDTQTIAAETAATATVTTETVTVDLPPLDRSCYETILNQADFEAWLEKLKQAPYFAFDTETDGLDYMSANLVGVSFAIAPNEAAYVPVTHSYLDAPAQLERDWVLAQLKPLLESTEYGKVGQNLKFDSNILRRYDIELRGIVGDTMLASYVLNSVAGRHDMDSLALRYLNHQTMSFESIAGKGKGQLTFDQIDLEQASPYAAEDADVTLRLQETLLPQIETSEALTRVLNDIELPLVPVLARMEHHGVLIDPAMLNAQSKVLAQRLLELEAEAHELAGEAFNLSSPKQLQAILFEKMQLPVIKKTPSGTPSTNEEVLQELALDYPLPKCILQYRSLSKLKSTYTDKLPKMIHPLTQRVHTSYHQAVTATGRLSSSDPNLQNIPIRNEEGRKIRQAFIAPKGRKVVAIDYSQIELRIMAHLSQDEGLIRAFSEGRDIHAATAAEVFAMPLEQVTSEQRRRAKAINFGLIYGMSAFGLAKQLGIGRGEAQQYMDLYFERYPGVLTYMEETRQQASAQGYVETLFGRRLHLPDIQSRNGMRRKAAERAAINAPMQGTAADIIKRAMIAVDHWIQANAAEQVTMVMQVHDELVFEIAESAVESLVPQLQQLMEQAAQLDVPLIAEAGTGDNWDQAH</sequence>
<evidence type="ECO:0000313" key="21">
    <source>
        <dbReference type="EMBL" id="CAH0532312.1"/>
    </source>
</evidence>
<dbReference type="CDD" id="cd08637">
    <property type="entry name" value="DNA_pol_A_pol_I_C"/>
    <property type="match status" value="1"/>
</dbReference>
<evidence type="ECO:0000256" key="10">
    <source>
        <dbReference type="ARBA" id="ARBA00022801"/>
    </source>
</evidence>
<dbReference type="SUPFAM" id="SSF53098">
    <property type="entry name" value="Ribonuclease H-like"/>
    <property type="match status" value="1"/>
</dbReference>
<dbReference type="Pfam" id="PF01367">
    <property type="entry name" value="5_3_exonuc"/>
    <property type="match status" value="1"/>
</dbReference>
<comment type="similarity">
    <text evidence="1 17">Belongs to the DNA polymerase type-A family.</text>
</comment>
<feature type="domain" description="5'-3' exonuclease" evidence="19">
    <location>
        <begin position="7"/>
        <end position="268"/>
    </location>
</feature>
<keyword evidence="9 17" id="KW-0227">DNA damage</keyword>
<feature type="domain" description="DNA-directed DNA polymerase family A palm" evidence="20">
    <location>
        <begin position="684"/>
        <end position="891"/>
    </location>
</feature>
<evidence type="ECO:0000256" key="9">
    <source>
        <dbReference type="ARBA" id="ARBA00022763"/>
    </source>
</evidence>
<dbReference type="InterPro" id="IPR029060">
    <property type="entry name" value="PIN-like_dom_sf"/>
</dbReference>
<comment type="caution">
    <text evidence="21">The sequence shown here is derived from an EMBL/GenBank/DDBJ whole genome shotgun (WGS) entry which is preliminary data.</text>
</comment>
<feature type="domain" description="3'-5' exonuclease" evidence="18">
    <location>
        <begin position="328"/>
        <end position="515"/>
    </location>
</feature>
<dbReference type="Gene3D" id="3.30.420.10">
    <property type="entry name" value="Ribonuclease H-like superfamily/Ribonuclease H"/>
    <property type="match status" value="1"/>
</dbReference>
<dbReference type="InterPro" id="IPR020046">
    <property type="entry name" value="5-3_exonucl_a-hlix_arch_N"/>
</dbReference>
<dbReference type="InterPro" id="IPR043502">
    <property type="entry name" value="DNA/RNA_pol_sf"/>
</dbReference>
<keyword evidence="12 17" id="KW-0239">DNA-directed DNA polymerase</keyword>
<dbReference type="InterPro" id="IPR036279">
    <property type="entry name" value="5-3_exonuclease_C_sf"/>
</dbReference>
<keyword evidence="8" id="KW-0540">Nuclease</keyword>
<evidence type="ECO:0000256" key="15">
    <source>
        <dbReference type="ARBA" id="ARBA00049244"/>
    </source>
</evidence>
<evidence type="ECO:0000256" key="2">
    <source>
        <dbReference type="ARBA" id="ARBA00011541"/>
    </source>
</evidence>
<evidence type="ECO:0000256" key="6">
    <source>
        <dbReference type="ARBA" id="ARBA00022695"/>
    </source>
</evidence>
<dbReference type="SMART" id="SM00482">
    <property type="entry name" value="POLAc"/>
    <property type="match status" value="1"/>
</dbReference>
<evidence type="ECO:0000256" key="8">
    <source>
        <dbReference type="ARBA" id="ARBA00022722"/>
    </source>
</evidence>
<evidence type="ECO:0000259" key="20">
    <source>
        <dbReference type="SMART" id="SM00482"/>
    </source>
</evidence>